<evidence type="ECO:0000313" key="1">
    <source>
        <dbReference type="EMBL" id="GAA4791327.1"/>
    </source>
</evidence>
<reference evidence="2" key="1">
    <citation type="journal article" date="2019" name="Int. J. Syst. Evol. Microbiol.">
        <title>The Global Catalogue of Microorganisms (GCM) 10K type strain sequencing project: providing services to taxonomists for standard genome sequencing and annotation.</title>
        <authorList>
            <consortium name="The Broad Institute Genomics Platform"/>
            <consortium name="The Broad Institute Genome Sequencing Center for Infectious Disease"/>
            <person name="Wu L."/>
            <person name="Ma J."/>
        </authorList>
    </citation>
    <scope>NUCLEOTIDE SEQUENCE [LARGE SCALE GENOMIC DNA]</scope>
    <source>
        <strain evidence="2">JCM 18541</strain>
    </source>
</reference>
<sequence length="166" mass="19277">MKTAFPEHDRNRYCIIDATEYEEHYATYFERQVKQPPNDPVYISAEEKSVEQLTLSIGLATVEIFMGLRPMHHLSPWLSQACYRRVHQQVQKVHEMVNRTFKPPASSGPLQPRVHPVKARRIILQKVSPKAYEACLIVQDAQRARAVALRAEFLNRRWKITALDIA</sequence>
<proteinExistence type="predicted"/>
<dbReference type="Proteomes" id="UP001500187">
    <property type="component" value="Unassembled WGS sequence"/>
</dbReference>
<dbReference type="RefSeq" id="WP_251379066.1">
    <property type="nucleotide sequence ID" value="NZ_BAABKP010000001.1"/>
</dbReference>
<dbReference type="Pfam" id="PF20060">
    <property type="entry name" value="DUF6459"/>
    <property type="match status" value="1"/>
</dbReference>
<protein>
    <submittedName>
        <fullName evidence="1">Uncharacterized protein</fullName>
    </submittedName>
</protein>
<evidence type="ECO:0000313" key="2">
    <source>
        <dbReference type="Proteomes" id="UP001500187"/>
    </source>
</evidence>
<dbReference type="EMBL" id="BAABKP010000001">
    <property type="protein sequence ID" value="GAA4791327.1"/>
    <property type="molecule type" value="Genomic_DNA"/>
</dbReference>
<dbReference type="InterPro" id="IPR045596">
    <property type="entry name" value="DUF6459"/>
</dbReference>
<keyword evidence="2" id="KW-1185">Reference proteome</keyword>
<gene>
    <name evidence="1" type="ORF">GCM10023352_06800</name>
</gene>
<comment type="caution">
    <text evidence="1">The sequence shown here is derived from an EMBL/GenBank/DDBJ whole genome shotgun (WGS) entry which is preliminary data.</text>
</comment>
<accession>A0ABP9BA28</accession>
<name>A0ABP9BA28_9MICC</name>
<organism evidence="1 2">
    <name type="scientific">Rothia endophytica</name>
    <dbReference type="NCBI Taxonomy" id="1324766"/>
    <lineage>
        <taxon>Bacteria</taxon>
        <taxon>Bacillati</taxon>
        <taxon>Actinomycetota</taxon>
        <taxon>Actinomycetes</taxon>
        <taxon>Micrococcales</taxon>
        <taxon>Micrococcaceae</taxon>
        <taxon>Rothia</taxon>
    </lineage>
</organism>